<evidence type="ECO:0000256" key="3">
    <source>
        <dbReference type="ARBA" id="ARBA00022741"/>
    </source>
</evidence>
<protein>
    <recommendedName>
        <fullName evidence="1 6">Inositol-pentakisphosphate 2-kinase</fullName>
        <ecNumber evidence="1 6">2.7.1.158</ecNumber>
    </recommendedName>
</protein>
<organism evidence="7 8">
    <name type="scientific">Chlamydomonas eustigma</name>
    <dbReference type="NCBI Taxonomy" id="1157962"/>
    <lineage>
        <taxon>Eukaryota</taxon>
        <taxon>Viridiplantae</taxon>
        <taxon>Chlorophyta</taxon>
        <taxon>core chlorophytes</taxon>
        <taxon>Chlorophyceae</taxon>
        <taxon>CS clade</taxon>
        <taxon>Chlamydomonadales</taxon>
        <taxon>Chlamydomonadaceae</taxon>
        <taxon>Chlamydomonas</taxon>
    </lineage>
</organism>
<dbReference type="EC" id="2.7.1.158" evidence="1 6"/>
<keyword evidence="5 6" id="KW-0067">ATP-binding</keyword>
<dbReference type="PANTHER" id="PTHR14456:SF2">
    <property type="entry name" value="INOSITOL-PENTAKISPHOSPHATE 2-KINASE"/>
    <property type="match status" value="1"/>
</dbReference>
<dbReference type="Gene3D" id="3.30.200.110">
    <property type="entry name" value="Inositol-pentakisphosphate 2-kinase, N-lobe"/>
    <property type="match status" value="1"/>
</dbReference>
<dbReference type="GO" id="GO:0005634">
    <property type="term" value="C:nucleus"/>
    <property type="evidence" value="ECO:0007669"/>
    <property type="project" value="TreeGrafter"/>
</dbReference>
<comment type="catalytic activity">
    <reaction evidence="6">
        <text>1D-myo-inositol 1,3,4,5,6-pentakisphosphate + ATP = 1D-myo-inositol hexakisphosphate + ADP + H(+)</text>
        <dbReference type="Rhea" id="RHEA:20313"/>
        <dbReference type="ChEBI" id="CHEBI:15378"/>
        <dbReference type="ChEBI" id="CHEBI:30616"/>
        <dbReference type="ChEBI" id="CHEBI:57733"/>
        <dbReference type="ChEBI" id="CHEBI:58130"/>
        <dbReference type="ChEBI" id="CHEBI:456216"/>
        <dbReference type="EC" id="2.7.1.158"/>
    </reaction>
</comment>
<dbReference type="InterPro" id="IPR043001">
    <property type="entry name" value="IP5_2-K_N_lobe"/>
</dbReference>
<dbReference type="Proteomes" id="UP000232323">
    <property type="component" value="Unassembled WGS sequence"/>
</dbReference>
<dbReference type="STRING" id="1157962.A0A250XT12"/>
<dbReference type="AlphaFoldDB" id="A0A250XT12"/>
<dbReference type="Pfam" id="PF06090">
    <property type="entry name" value="Ins_P5_2-kin"/>
    <property type="match status" value="1"/>
</dbReference>
<name>A0A250XT12_9CHLO</name>
<sequence>MDWRVAGEGNANMVLTYTGASTALQGCALRVPKHLPLENSAQELLQADRPLGHIIEETIWGDVLPSVHKLMVEQQPSHEPIEHAHAAEPIGHAHALMLRQMMYIERVLKPLMGACYAQSGVPVKLPSEAAVVLKGCGVPAEAGQPAMLLNDATSLASVAKVLKHKDLRAKLTGPVLCMELKPKWGFLPSTKHMSEPAAHVNGVVPRFTQHQLLKAMMHNGSTRTSKIQSPSDDFQNTNPTTCSTMDELDALGFSHYNPLDLFSGEESRMLKSLRALIQVPGVSTSVKKLLFLVGIVV</sequence>
<evidence type="ECO:0000256" key="5">
    <source>
        <dbReference type="ARBA" id="ARBA00022840"/>
    </source>
</evidence>
<dbReference type="GO" id="GO:0032958">
    <property type="term" value="P:inositol phosphate biosynthetic process"/>
    <property type="evidence" value="ECO:0007669"/>
    <property type="project" value="TreeGrafter"/>
</dbReference>
<proteinExistence type="predicted"/>
<dbReference type="EMBL" id="BEGY01000227">
    <property type="protein sequence ID" value="GAX86099.1"/>
    <property type="molecule type" value="Genomic_DNA"/>
</dbReference>
<comment type="function">
    <text evidence="6">Phosphorylates Ins(1,3,4,5,6)P5 at position 2 to form Ins(1,2,3,4,5,6)P6 (InsP6 or phytate).</text>
</comment>
<keyword evidence="3 6" id="KW-0547">Nucleotide-binding</keyword>
<gene>
    <name evidence="7" type="ORF">CEUSTIGMA_g13512.t1</name>
</gene>
<dbReference type="InterPro" id="IPR009286">
    <property type="entry name" value="Ins_P5_2-kin"/>
</dbReference>
<evidence type="ECO:0000256" key="4">
    <source>
        <dbReference type="ARBA" id="ARBA00022777"/>
    </source>
</evidence>
<dbReference type="GO" id="GO:0005524">
    <property type="term" value="F:ATP binding"/>
    <property type="evidence" value="ECO:0007669"/>
    <property type="project" value="UniProtKB-KW"/>
</dbReference>
<comment type="domain">
    <text evidence="6">The EXKPK motif is conserved in inositol-pentakisphosphate 2-kinases of both family 1 and 2.</text>
</comment>
<evidence type="ECO:0000313" key="7">
    <source>
        <dbReference type="EMBL" id="GAX86099.1"/>
    </source>
</evidence>
<keyword evidence="4 6" id="KW-0418">Kinase</keyword>
<dbReference type="PROSITE" id="PS51257">
    <property type="entry name" value="PROKAR_LIPOPROTEIN"/>
    <property type="match status" value="1"/>
</dbReference>
<evidence type="ECO:0000256" key="6">
    <source>
        <dbReference type="RuleBase" id="RU364126"/>
    </source>
</evidence>
<dbReference type="OrthoDB" id="550836at2759"/>
<evidence type="ECO:0000313" key="8">
    <source>
        <dbReference type="Proteomes" id="UP000232323"/>
    </source>
</evidence>
<keyword evidence="8" id="KW-1185">Reference proteome</keyword>
<evidence type="ECO:0000256" key="2">
    <source>
        <dbReference type="ARBA" id="ARBA00022679"/>
    </source>
</evidence>
<accession>A0A250XT12</accession>
<comment type="caution">
    <text evidence="7">The sequence shown here is derived from an EMBL/GenBank/DDBJ whole genome shotgun (WGS) entry which is preliminary data.</text>
</comment>
<reference evidence="7 8" key="1">
    <citation type="submission" date="2017-08" db="EMBL/GenBank/DDBJ databases">
        <title>Acidophilic green algal genome provides insights into adaptation to an acidic environment.</title>
        <authorList>
            <person name="Hirooka S."/>
            <person name="Hirose Y."/>
            <person name="Kanesaki Y."/>
            <person name="Higuchi S."/>
            <person name="Fujiwara T."/>
            <person name="Onuma R."/>
            <person name="Era A."/>
            <person name="Ohbayashi R."/>
            <person name="Uzuka A."/>
            <person name="Nozaki H."/>
            <person name="Yoshikawa H."/>
            <person name="Miyagishima S.Y."/>
        </authorList>
    </citation>
    <scope>NUCLEOTIDE SEQUENCE [LARGE SCALE GENOMIC DNA]</scope>
    <source>
        <strain evidence="7 8">NIES-2499</strain>
    </source>
</reference>
<dbReference type="PANTHER" id="PTHR14456">
    <property type="entry name" value="INOSITOL POLYPHOSPHATE KINASE 1"/>
    <property type="match status" value="1"/>
</dbReference>
<evidence type="ECO:0000256" key="1">
    <source>
        <dbReference type="ARBA" id="ARBA00012023"/>
    </source>
</evidence>
<keyword evidence="2 6" id="KW-0808">Transferase</keyword>
<dbReference type="GO" id="GO:0035299">
    <property type="term" value="F:inositol-1,3,4,5,6-pentakisphosphate 2-kinase activity"/>
    <property type="evidence" value="ECO:0007669"/>
    <property type="project" value="UniProtKB-EC"/>
</dbReference>